<reference evidence="9 10" key="1">
    <citation type="journal article" date="2017" name="ISME J.">
        <title>Potential for microbial H2 and metal transformations associated with novel bacteria and archaea in deep terrestrial subsurface sediments.</title>
        <authorList>
            <person name="Hernsdorf A.W."/>
            <person name="Amano Y."/>
            <person name="Miyakawa K."/>
            <person name="Ise K."/>
            <person name="Suzuki Y."/>
            <person name="Anantharaman K."/>
            <person name="Probst A."/>
            <person name="Burstein D."/>
            <person name="Thomas B.C."/>
            <person name="Banfield J.F."/>
        </authorList>
    </citation>
    <scope>NUCLEOTIDE SEQUENCE [LARGE SCALE GENOMIC DNA]</scope>
    <source>
        <strain evidence="9">HGW-Kuenenbacteria-1</strain>
    </source>
</reference>
<dbReference type="SUPFAM" id="SSF56104">
    <property type="entry name" value="SAICAR synthase-like"/>
    <property type="match status" value="1"/>
</dbReference>
<dbReference type="Pfam" id="PF01259">
    <property type="entry name" value="SAICAR_synt"/>
    <property type="match status" value="1"/>
</dbReference>
<comment type="caution">
    <text evidence="9">The sequence shown here is derived from an EMBL/GenBank/DDBJ whole genome shotgun (WGS) entry which is preliminary data.</text>
</comment>
<organism evidence="9 10">
    <name type="scientific">Candidatus Kuenenbacteria bacterium HGW-Kuenenbacteria-1</name>
    <dbReference type="NCBI Taxonomy" id="2013812"/>
    <lineage>
        <taxon>Bacteria</taxon>
        <taxon>Candidatus Kueneniibacteriota</taxon>
    </lineage>
</organism>
<keyword evidence="3" id="KW-0436">Ligase</keyword>
<protein>
    <recommendedName>
        <fullName evidence="2">phosphoribosylaminoimidazolesuccinocarboxamide synthase</fullName>
        <ecNumber evidence="2">6.3.2.6</ecNumber>
    </recommendedName>
</protein>
<dbReference type="UniPathway" id="UPA00074">
    <property type="reaction ID" value="UER00131"/>
</dbReference>
<keyword evidence="4" id="KW-0547">Nucleotide-binding</keyword>
<dbReference type="Gene3D" id="3.30.200.20">
    <property type="entry name" value="Phosphorylase Kinase, domain 1"/>
    <property type="match status" value="1"/>
</dbReference>
<dbReference type="GO" id="GO:0006189">
    <property type="term" value="P:'de novo' IMP biosynthetic process"/>
    <property type="evidence" value="ECO:0007669"/>
    <property type="project" value="UniProtKB-UniPathway"/>
</dbReference>
<dbReference type="PANTHER" id="PTHR43599">
    <property type="entry name" value="MULTIFUNCTIONAL PROTEIN ADE2"/>
    <property type="match status" value="1"/>
</dbReference>
<evidence type="ECO:0000256" key="3">
    <source>
        <dbReference type="ARBA" id="ARBA00022598"/>
    </source>
</evidence>
<comment type="pathway">
    <text evidence="1">Purine metabolism; IMP biosynthesis via de novo pathway; 5-amino-1-(5-phospho-D-ribosyl)imidazole-4-carboxamide from 5-amino-1-(5-phospho-D-ribosyl)imidazole-4-carboxylate: step 1/2.</text>
</comment>
<dbReference type="GO" id="GO:0004639">
    <property type="term" value="F:phosphoribosylaminoimidazolesuccinocarboxamide synthase activity"/>
    <property type="evidence" value="ECO:0007669"/>
    <property type="project" value="UniProtKB-EC"/>
</dbReference>
<accession>A0A2N1UNW2</accession>
<keyword evidence="6" id="KW-0067">ATP-binding</keyword>
<dbReference type="EC" id="6.3.2.6" evidence="2"/>
<feature type="domain" description="SAICAR synthetase/ADE2 N-terminal" evidence="8">
    <location>
        <begin position="9"/>
        <end position="138"/>
    </location>
</feature>
<comment type="catalytic activity">
    <reaction evidence="7">
        <text>5-amino-1-(5-phospho-D-ribosyl)imidazole-4-carboxylate + L-aspartate + ATP = (2S)-2-[5-amino-1-(5-phospho-beta-D-ribosyl)imidazole-4-carboxamido]succinate + ADP + phosphate + 2 H(+)</text>
        <dbReference type="Rhea" id="RHEA:22628"/>
        <dbReference type="ChEBI" id="CHEBI:15378"/>
        <dbReference type="ChEBI" id="CHEBI:29991"/>
        <dbReference type="ChEBI" id="CHEBI:30616"/>
        <dbReference type="ChEBI" id="CHEBI:43474"/>
        <dbReference type="ChEBI" id="CHEBI:58443"/>
        <dbReference type="ChEBI" id="CHEBI:77657"/>
        <dbReference type="ChEBI" id="CHEBI:456216"/>
        <dbReference type="EC" id="6.3.2.6"/>
    </reaction>
</comment>
<evidence type="ECO:0000256" key="5">
    <source>
        <dbReference type="ARBA" id="ARBA00022755"/>
    </source>
</evidence>
<name>A0A2N1UNW2_9BACT</name>
<evidence type="ECO:0000256" key="6">
    <source>
        <dbReference type="ARBA" id="ARBA00022840"/>
    </source>
</evidence>
<dbReference type="EMBL" id="PGYQ01000002">
    <property type="protein sequence ID" value="PKL72550.1"/>
    <property type="molecule type" value="Genomic_DNA"/>
</dbReference>
<evidence type="ECO:0000256" key="2">
    <source>
        <dbReference type="ARBA" id="ARBA00012217"/>
    </source>
</evidence>
<evidence type="ECO:0000256" key="7">
    <source>
        <dbReference type="ARBA" id="ARBA00048475"/>
    </source>
</evidence>
<keyword evidence="5" id="KW-0658">Purine biosynthesis</keyword>
<evidence type="ECO:0000313" key="9">
    <source>
        <dbReference type="EMBL" id="PKL72550.1"/>
    </source>
</evidence>
<dbReference type="AlphaFoldDB" id="A0A2N1UNW2"/>
<proteinExistence type="predicted"/>
<evidence type="ECO:0000256" key="1">
    <source>
        <dbReference type="ARBA" id="ARBA00004672"/>
    </source>
</evidence>
<dbReference type="PANTHER" id="PTHR43599:SF3">
    <property type="entry name" value="SI:DKEY-6E2.2"/>
    <property type="match status" value="1"/>
</dbReference>
<dbReference type="InterPro" id="IPR050089">
    <property type="entry name" value="SAICAR_synthetase"/>
</dbReference>
<gene>
    <name evidence="9" type="ORF">CVV26_00875</name>
</gene>
<dbReference type="GO" id="GO:0005829">
    <property type="term" value="C:cytosol"/>
    <property type="evidence" value="ECO:0007669"/>
    <property type="project" value="TreeGrafter"/>
</dbReference>
<evidence type="ECO:0000259" key="8">
    <source>
        <dbReference type="Pfam" id="PF01259"/>
    </source>
</evidence>
<dbReference type="Proteomes" id="UP000233414">
    <property type="component" value="Unassembled WGS sequence"/>
</dbReference>
<evidence type="ECO:0000256" key="4">
    <source>
        <dbReference type="ARBA" id="ARBA00022741"/>
    </source>
</evidence>
<evidence type="ECO:0000313" key="10">
    <source>
        <dbReference type="Proteomes" id="UP000233414"/>
    </source>
</evidence>
<dbReference type="InterPro" id="IPR028923">
    <property type="entry name" value="SAICAR_synt/ADE2_N"/>
</dbReference>
<sequence length="207" mass="23894">MTYEKGQKIIEGKTKIIWEIKNDSKNVLIENKNDITAFDDPSFTKQFKTKAENATTVTCKIFELLKQAGIPVAYNEQCSANEFSSPKCVMIPLEVVERRFAVGSYLKRHPEFIKNDNILPHRFHKLLIEFFLKTTKGGLINSKGEKILEGLDALKGEEDPFIINPFDDEWKLFHSKKPNWTEEADFKKIIKASDAFSEYSQEIIKKN</sequence>
<dbReference type="GO" id="GO:0005524">
    <property type="term" value="F:ATP binding"/>
    <property type="evidence" value="ECO:0007669"/>
    <property type="project" value="UniProtKB-KW"/>
</dbReference>